<dbReference type="Pfam" id="PF01370">
    <property type="entry name" value="Epimerase"/>
    <property type="match status" value="1"/>
</dbReference>
<dbReference type="PANTHER" id="PTHR10366:SF564">
    <property type="entry name" value="STEROL-4-ALPHA-CARBOXYLATE 3-DEHYDROGENASE, DECARBOXYLATING"/>
    <property type="match status" value="1"/>
</dbReference>
<accession>A0A3B0V2N2</accession>
<evidence type="ECO:0000313" key="4">
    <source>
        <dbReference type="EMBL" id="VAW32127.1"/>
    </source>
</evidence>
<sequence length="328" mass="36350">MSKINLVTGANGHLGNNLVRALLERGETVRASVRNPNNREPFVGLNCEVVQADLLDKPSLLRAMAGVDTLYQVAAVFKHWARDPQKEIIEPNFQGTRNVLEAAAEQGVRRVVYVSSEGAMDGHISPVDETFWKTNYHGNPYFRSKTETERLALKLGSELGLDLLTVLPSAIVGPNIIQLTPTMDVLRQALNNDVFVDVNFSFNFVDARDVAAGMIAAAENGRSAERYLLATEQPVNIRRILELAQELKSDVKIPPRAPKWVLLLIASGMELAAKLTGKPPQLLRSQVALFYDNPRIMNISKARTELGYDPRDGETAVRQALTYLREAH</sequence>
<gene>
    <name evidence="4" type="ORF">MNBD_CHLOROFLEXI01-129</name>
</gene>
<proteinExistence type="inferred from homology"/>
<dbReference type="Gene3D" id="3.40.50.720">
    <property type="entry name" value="NAD(P)-binding Rossmann-like Domain"/>
    <property type="match status" value="1"/>
</dbReference>
<comment type="similarity">
    <text evidence="2">Belongs to the NAD(P)-dependent epimerase/dehydratase family. Dihydroflavonol-4-reductase subfamily.</text>
</comment>
<dbReference type="InterPro" id="IPR036291">
    <property type="entry name" value="NAD(P)-bd_dom_sf"/>
</dbReference>
<organism evidence="4">
    <name type="scientific">hydrothermal vent metagenome</name>
    <dbReference type="NCBI Taxonomy" id="652676"/>
    <lineage>
        <taxon>unclassified sequences</taxon>
        <taxon>metagenomes</taxon>
        <taxon>ecological metagenomes</taxon>
    </lineage>
</organism>
<dbReference type="GO" id="GO:0045552">
    <property type="term" value="F:dihydroflavanol 4-reductase activity"/>
    <property type="evidence" value="ECO:0007669"/>
    <property type="project" value="UniProtKB-EC"/>
</dbReference>
<name>A0A3B0V2N2_9ZZZZ</name>
<evidence type="ECO:0000256" key="2">
    <source>
        <dbReference type="ARBA" id="ARBA00023445"/>
    </source>
</evidence>
<evidence type="ECO:0000256" key="1">
    <source>
        <dbReference type="ARBA" id="ARBA00023002"/>
    </source>
</evidence>
<dbReference type="SUPFAM" id="SSF51735">
    <property type="entry name" value="NAD(P)-binding Rossmann-fold domains"/>
    <property type="match status" value="1"/>
</dbReference>
<dbReference type="PANTHER" id="PTHR10366">
    <property type="entry name" value="NAD DEPENDENT EPIMERASE/DEHYDRATASE"/>
    <property type="match status" value="1"/>
</dbReference>
<keyword evidence="1 4" id="KW-0560">Oxidoreductase</keyword>
<dbReference type="InterPro" id="IPR001509">
    <property type="entry name" value="Epimerase_deHydtase"/>
</dbReference>
<dbReference type="EMBL" id="UOEU01000323">
    <property type="protein sequence ID" value="VAW32127.1"/>
    <property type="molecule type" value="Genomic_DNA"/>
</dbReference>
<feature type="domain" description="NAD-dependent epimerase/dehydratase" evidence="3">
    <location>
        <begin position="6"/>
        <end position="228"/>
    </location>
</feature>
<reference evidence="4" key="1">
    <citation type="submission" date="2018-06" db="EMBL/GenBank/DDBJ databases">
        <authorList>
            <person name="Zhirakovskaya E."/>
        </authorList>
    </citation>
    <scope>NUCLEOTIDE SEQUENCE</scope>
</reference>
<dbReference type="EC" id="1.1.1.219" evidence="4"/>
<evidence type="ECO:0000259" key="3">
    <source>
        <dbReference type="Pfam" id="PF01370"/>
    </source>
</evidence>
<dbReference type="AlphaFoldDB" id="A0A3B0V2N2"/>
<dbReference type="InterPro" id="IPR050425">
    <property type="entry name" value="NAD(P)_dehydrat-like"/>
</dbReference>
<protein>
    <submittedName>
        <fullName evidence="4">Dihydroflavonol-4-reductase</fullName>
        <ecNumber evidence="4">1.1.1.219</ecNumber>
    </submittedName>
</protein>